<keyword evidence="3" id="KW-1185">Reference proteome</keyword>
<reference evidence="3" key="1">
    <citation type="journal article" date="2019" name="Int. J. Syst. Evol. Microbiol.">
        <title>The Global Catalogue of Microorganisms (GCM) 10K type strain sequencing project: providing services to taxonomists for standard genome sequencing and annotation.</title>
        <authorList>
            <consortium name="The Broad Institute Genomics Platform"/>
            <consortium name="The Broad Institute Genome Sequencing Center for Infectious Disease"/>
            <person name="Wu L."/>
            <person name="Ma J."/>
        </authorList>
    </citation>
    <scope>NUCLEOTIDE SEQUENCE [LARGE SCALE GENOMIC DNA]</scope>
    <source>
        <strain evidence="3">JCM 14370</strain>
    </source>
</reference>
<dbReference type="Pfam" id="PF09998">
    <property type="entry name" value="DUF2239"/>
    <property type="match status" value="1"/>
</dbReference>
<dbReference type="Proteomes" id="UP000632222">
    <property type="component" value="Unassembled WGS sequence"/>
</dbReference>
<accession>A0ABQ2CWP3</accession>
<evidence type="ECO:0000256" key="1">
    <source>
        <dbReference type="SAM" id="MobiDB-lite"/>
    </source>
</evidence>
<feature type="compositionally biased region" description="Basic and acidic residues" evidence="1">
    <location>
        <begin position="191"/>
        <end position="200"/>
    </location>
</feature>
<name>A0ABQ2CWP3_9DEIO</name>
<dbReference type="EMBL" id="BMOD01000003">
    <property type="protein sequence ID" value="GGJ28122.1"/>
    <property type="molecule type" value="Genomic_DNA"/>
</dbReference>
<evidence type="ECO:0008006" key="4">
    <source>
        <dbReference type="Google" id="ProtNLM"/>
    </source>
</evidence>
<gene>
    <name evidence="2" type="ORF">GCM10008938_12790</name>
</gene>
<proteinExistence type="predicted"/>
<dbReference type="RefSeq" id="WP_189001534.1">
    <property type="nucleotide sequence ID" value="NZ_BMOD01000003.1"/>
</dbReference>
<sequence length="200" mass="22649">MDDLNPTYTLFVDQKHLLTAGLPEVLTHLKNQPQNPHAQVLVFEDQTGRTVDFDLRGTLEEVLVRHLPSSDAEPARAGRGRPRLGVVAREVTLFPRHWEWLEQQPGGASAALRRLIEEARKQQPDLTKIRQAQTAADRFMSVIAGDLPGYQEASRALYARDFERFQQEIQPWPEDIRGHAERLAGPVFESADGREPRAES</sequence>
<evidence type="ECO:0000313" key="3">
    <source>
        <dbReference type="Proteomes" id="UP000632222"/>
    </source>
</evidence>
<dbReference type="InterPro" id="IPR018715">
    <property type="entry name" value="DUF2239"/>
</dbReference>
<organism evidence="2 3">
    <name type="scientific">Deinococcus roseus</name>
    <dbReference type="NCBI Taxonomy" id="392414"/>
    <lineage>
        <taxon>Bacteria</taxon>
        <taxon>Thermotogati</taxon>
        <taxon>Deinococcota</taxon>
        <taxon>Deinococci</taxon>
        <taxon>Deinococcales</taxon>
        <taxon>Deinococcaceae</taxon>
        <taxon>Deinococcus</taxon>
    </lineage>
</organism>
<comment type="caution">
    <text evidence="2">The sequence shown here is derived from an EMBL/GenBank/DDBJ whole genome shotgun (WGS) entry which is preliminary data.</text>
</comment>
<feature type="region of interest" description="Disordered" evidence="1">
    <location>
        <begin position="181"/>
        <end position="200"/>
    </location>
</feature>
<protein>
    <recommendedName>
        <fullName evidence="4">DUF2239 domain-containing protein</fullName>
    </recommendedName>
</protein>
<evidence type="ECO:0000313" key="2">
    <source>
        <dbReference type="EMBL" id="GGJ28122.1"/>
    </source>
</evidence>